<dbReference type="InterPro" id="IPR050477">
    <property type="entry name" value="GrpII_AminoAcid_Decarb"/>
</dbReference>
<dbReference type="AlphaFoldDB" id="A0AAQ3RBH7"/>
<reference evidence="18 19" key="1">
    <citation type="submission" date="2023-11" db="EMBL/GenBank/DDBJ databases">
        <title>An acidophilic fungus is an integral part of prey digestion in a carnivorous sundew plant.</title>
        <authorList>
            <person name="Tsai I.J."/>
        </authorList>
    </citation>
    <scope>NUCLEOTIDE SEQUENCE [LARGE SCALE GENOMIC DNA]</scope>
    <source>
        <strain evidence="18">169a</strain>
    </source>
</reference>
<comment type="pathway">
    <text evidence="4">Sphingolipid metabolism.</text>
</comment>
<dbReference type="PANTHER" id="PTHR42735:SF6">
    <property type="entry name" value="SPHINGOSINE-1-PHOSPHATE LYASE 1"/>
    <property type="match status" value="1"/>
</dbReference>
<evidence type="ECO:0000256" key="8">
    <source>
        <dbReference type="ARBA" id="ARBA00022919"/>
    </source>
</evidence>
<comment type="subcellular location">
    <subcellularLocation>
        <location evidence="2">Endoplasmic reticulum membrane</location>
        <topology evidence="2">Single-pass membrane protein</topology>
    </subcellularLocation>
</comment>
<accession>A0AAQ3RBH7</accession>
<dbReference type="InterPro" id="IPR002129">
    <property type="entry name" value="PyrdxlP-dep_de-COase"/>
</dbReference>
<keyword evidence="19" id="KW-1185">Reference proteome</keyword>
<dbReference type="GO" id="GO:0030170">
    <property type="term" value="F:pyridoxal phosphate binding"/>
    <property type="evidence" value="ECO:0007669"/>
    <property type="project" value="InterPro"/>
</dbReference>
<evidence type="ECO:0000313" key="18">
    <source>
        <dbReference type="EMBL" id="WPH03391.1"/>
    </source>
</evidence>
<keyword evidence="5" id="KW-0812">Transmembrane</keyword>
<keyword evidence="10" id="KW-0443">Lipid metabolism</keyword>
<sequence>MPGSTRLPVSLPAFGKQSAIRSPARQAALLNQALDVLRHVLLILFVFRITRKTLLQLRGYGLVGSLQALYKELYKRGYGLFLRLPFVQAKVRADVDKAVADLEGKLVPSGPGVIKYTALPASGWTADQVRAELVKLAEMDHTRWEDGRVSGAVYHGGDELSDLQSEAFRKFGVSNPIHPDVFPGVRKMEAEVVAMTLGLFNAPKSAAGATTSGGTESIIMAILSARQKAYHERGVRHPEIILPETAHVAFRKGAEYFKIRMHMVECPAPSYRVNTRMVSRLINGNTIMLVGSAPNFPHGIVDDIPALSRLAVKHKLPLHVDCCLGSFVIPFLERAGFPAPEFDFRVPGVTSISVDTHKYGFAPKGSSTVLYRTAELRGYQYYVCPDWSGGVYASPSMAGSRPGALIAGCWASLMKMGEDGYLDTCLKIVGAAKKIETAIRERDSLKRSLVVVGKPMVSVVAFRSPLAGAGARDPAHAVDIYDFADAMSAKGWHLNALQDPPAIHVAVTLPIVAAVDDLLRDLEECVEKLRGKVNKDKGSAAALYGVAGALPDKSIVSDLAKGFLNTLYKT</sequence>
<dbReference type="Gene3D" id="3.40.640.10">
    <property type="entry name" value="Type I PLP-dependent aspartate aminotransferase-like (Major domain)"/>
    <property type="match status" value="1"/>
</dbReference>
<evidence type="ECO:0000256" key="10">
    <source>
        <dbReference type="ARBA" id="ARBA00023098"/>
    </source>
</evidence>
<dbReference type="FunFam" id="3.40.640.10:FF:000020">
    <property type="entry name" value="sphingosine-1-phosphate lyase 1"/>
    <property type="match status" value="1"/>
</dbReference>
<evidence type="ECO:0000256" key="7">
    <source>
        <dbReference type="ARBA" id="ARBA00022898"/>
    </source>
</evidence>
<gene>
    <name evidence="18" type="ORF">R9X50_00627000</name>
</gene>
<dbReference type="InterPro" id="IPR015421">
    <property type="entry name" value="PyrdxlP-dep_Trfase_major"/>
</dbReference>
<comment type="similarity">
    <text evidence="13">Belongs to the group II decarboxylase family. Sphingosine-1-phosphate lyase subfamily.</text>
</comment>
<evidence type="ECO:0000256" key="4">
    <source>
        <dbReference type="ARBA" id="ARBA00004991"/>
    </source>
</evidence>
<dbReference type="Pfam" id="PF00282">
    <property type="entry name" value="Pyridoxal_deC"/>
    <property type="match status" value="1"/>
</dbReference>
<evidence type="ECO:0000256" key="16">
    <source>
        <dbReference type="PIRSR" id="PIRSR602129-50"/>
    </source>
</evidence>
<dbReference type="InterPro" id="IPR015422">
    <property type="entry name" value="PyrdxlP-dep_Trfase_small"/>
</dbReference>
<evidence type="ECO:0000256" key="11">
    <source>
        <dbReference type="ARBA" id="ARBA00023136"/>
    </source>
</evidence>
<dbReference type="Gene3D" id="6.10.140.2150">
    <property type="match status" value="1"/>
</dbReference>
<dbReference type="EC" id="4.1.2.27" evidence="14"/>
<keyword evidence="7 16" id="KW-0663">Pyridoxal phosphate</keyword>
<organism evidence="18 19">
    <name type="scientific">Acrodontium crateriforme</name>
    <dbReference type="NCBI Taxonomy" id="150365"/>
    <lineage>
        <taxon>Eukaryota</taxon>
        <taxon>Fungi</taxon>
        <taxon>Dikarya</taxon>
        <taxon>Ascomycota</taxon>
        <taxon>Pezizomycotina</taxon>
        <taxon>Dothideomycetes</taxon>
        <taxon>Dothideomycetidae</taxon>
        <taxon>Mycosphaerellales</taxon>
        <taxon>Teratosphaeriaceae</taxon>
        <taxon>Acrodontium</taxon>
    </lineage>
</organism>
<evidence type="ECO:0000256" key="12">
    <source>
        <dbReference type="ARBA" id="ARBA00023239"/>
    </source>
</evidence>
<evidence type="ECO:0000256" key="13">
    <source>
        <dbReference type="ARBA" id="ARBA00038302"/>
    </source>
</evidence>
<evidence type="ECO:0000256" key="3">
    <source>
        <dbReference type="ARBA" id="ARBA00004760"/>
    </source>
</evidence>
<dbReference type="PANTHER" id="PTHR42735">
    <property type="match status" value="1"/>
</dbReference>
<evidence type="ECO:0000256" key="17">
    <source>
        <dbReference type="RuleBase" id="RU000382"/>
    </source>
</evidence>
<dbReference type="GO" id="GO:0005789">
    <property type="term" value="C:endoplasmic reticulum membrane"/>
    <property type="evidence" value="ECO:0007669"/>
    <property type="project" value="UniProtKB-SubCell"/>
</dbReference>
<evidence type="ECO:0000313" key="19">
    <source>
        <dbReference type="Proteomes" id="UP001303373"/>
    </source>
</evidence>
<dbReference type="GO" id="GO:0030149">
    <property type="term" value="P:sphingolipid catabolic process"/>
    <property type="evidence" value="ECO:0007669"/>
    <property type="project" value="TreeGrafter"/>
</dbReference>
<evidence type="ECO:0000256" key="15">
    <source>
        <dbReference type="ARBA" id="ARBA00042568"/>
    </source>
</evidence>
<dbReference type="GO" id="GO:0008117">
    <property type="term" value="F:sphinganine-1-phosphate aldolase activity"/>
    <property type="evidence" value="ECO:0007669"/>
    <property type="project" value="UniProtKB-EC"/>
</dbReference>
<dbReference type="SUPFAM" id="SSF53383">
    <property type="entry name" value="PLP-dependent transferases"/>
    <property type="match status" value="1"/>
</dbReference>
<proteinExistence type="inferred from homology"/>
<evidence type="ECO:0000256" key="9">
    <source>
        <dbReference type="ARBA" id="ARBA00022989"/>
    </source>
</evidence>
<evidence type="ECO:0000256" key="1">
    <source>
        <dbReference type="ARBA" id="ARBA00001933"/>
    </source>
</evidence>
<feature type="modified residue" description="N6-(pyridoxal phosphate)lysine" evidence="16">
    <location>
        <position position="358"/>
    </location>
</feature>
<name>A0AAQ3RBH7_9PEZI</name>
<comment type="pathway">
    <text evidence="3">Lipid metabolism; sphingolipid metabolism.</text>
</comment>
<keyword evidence="8" id="KW-0746">Sphingolipid metabolism</keyword>
<evidence type="ECO:0000256" key="2">
    <source>
        <dbReference type="ARBA" id="ARBA00004389"/>
    </source>
</evidence>
<keyword evidence="6" id="KW-0256">Endoplasmic reticulum</keyword>
<dbReference type="Gene3D" id="3.90.1150.10">
    <property type="entry name" value="Aspartate Aminotransferase, domain 1"/>
    <property type="match status" value="1"/>
</dbReference>
<evidence type="ECO:0000256" key="6">
    <source>
        <dbReference type="ARBA" id="ARBA00022824"/>
    </source>
</evidence>
<keyword evidence="12 17" id="KW-0456">Lyase</keyword>
<evidence type="ECO:0000256" key="5">
    <source>
        <dbReference type="ARBA" id="ARBA00022692"/>
    </source>
</evidence>
<protein>
    <recommendedName>
        <fullName evidence="14">sphinganine-1-phosphate aldolase</fullName>
        <ecNumber evidence="14">4.1.2.27</ecNumber>
    </recommendedName>
    <alternativeName>
        <fullName evidence="15">Sphingosine-1-phosphate aldolase</fullName>
    </alternativeName>
</protein>
<dbReference type="GO" id="GO:0019752">
    <property type="term" value="P:carboxylic acid metabolic process"/>
    <property type="evidence" value="ECO:0007669"/>
    <property type="project" value="InterPro"/>
</dbReference>
<dbReference type="EMBL" id="CP138589">
    <property type="protein sequence ID" value="WPH03391.1"/>
    <property type="molecule type" value="Genomic_DNA"/>
</dbReference>
<keyword evidence="11" id="KW-0472">Membrane</keyword>
<comment type="cofactor">
    <cofactor evidence="1 16 17">
        <name>pyridoxal 5'-phosphate</name>
        <dbReference type="ChEBI" id="CHEBI:597326"/>
    </cofactor>
</comment>
<evidence type="ECO:0000256" key="14">
    <source>
        <dbReference type="ARBA" id="ARBA00038965"/>
    </source>
</evidence>
<keyword evidence="9" id="KW-1133">Transmembrane helix</keyword>
<dbReference type="Proteomes" id="UP001303373">
    <property type="component" value="Chromosome 10"/>
</dbReference>
<dbReference type="InterPro" id="IPR015424">
    <property type="entry name" value="PyrdxlP-dep_Trfase"/>
</dbReference>